<dbReference type="InterPro" id="IPR045336">
    <property type="entry name" value="MmgE_PrpD_N"/>
</dbReference>
<evidence type="ECO:0000313" key="5">
    <source>
        <dbReference type="Proteomes" id="UP000192674"/>
    </source>
</evidence>
<comment type="similarity">
    <text evidence="1">Belongs to the PrpD family.</text>
</comment>
<dbReference type="PANTHER" id="PTHR16943">
    <property type="entry name" value="2-METHYLCITRATE DEHYDRATASE-RELATED"/>
    <property type="match status" value="1"/>
</dbReference>
<feature type="domain" description="MmgE/PrpD C-terminal" evidence="3">
    <location>
        <begin position="274"/>
        <end position="441"/>
    </location>
</feature>
<dbReference type="Pfam" id="PF19305">
    <property type="entry name" value="MmgE_PrpD_C"/>
    <property type="match status" value="1"/>
</dbReference>
<dbReference type="OrthoDB" id="9797528at2"/>
<dbReference type="InterPro" id="IPR036148">
    <property type="entry name" value="MmgE/PrpD_sf"/>
</dbReference>
<reference evidence="4 5" key="1">
    <citation type="submission" date="2017-04" db="EMBL/GenBank/DDBJ databases">
        <authorList>
            <person name="Afonso C.L."/>
            <person name="Miller P.J."/>
            <person name="Scott M.A."/>
            <person name="Spackman E."/>
            <person name="Goraichik I."/>
            <person name="Dimitrov K.M."/>
            <person name="Suarez D.L."/>
            <person name="Swayne D.E."/>
        </authorList>
    </citation>
    <scope>NUCLEOTIDE SEQUENCE [LARGE SCALE GENOMIC DNA]</scope>
    <source>
        <strain evidence="4 5">DSM 43828</strain>
    </source>
</reference>
<dbReference type="GO" id="GO:0016829">
    <property type="term" value="F:lyase activity"/>
    <property type="evidence" value="ECO:0007669"/>
    <property type="project" value="InterPro"/>
</dbReference>
<dbReference type="Gene3D" id="1.10.4100.10">
    <property type="entry name" value="2-methylcitrate dehydratase PrpD"/>
    <property type="match status" value="1"/>
</dbReference>
<evidence type="ECO:0000259" key="2">
    <source>
        <dbReference type="Pfam" id="PF03972"/>
    </source>
</evidence>
<protein>
    <submittedName>
        <fullName evidence="4">2-methylcitrate dehydratase PrpD</fullName>
    </submittedName>
</protein>
<gene>
    <name evidence="4" type="ORF">SAMN05661093_09991</name>
</gene>
<dbReference type="AlphaFoldDB" id="A0A1W2FXR3"/>
<dbReference type="InterPro" id="IPR042183">
    <property type="entry name" value="MmgE/PrpD_sf_1"/>
</dbReference>
<dbReference type="Gene3D" id="3.30.1330.120">
    <property type="entry name" value="2-methylcitrate dehydratase PrpD"/>
    <property type="match status" value="1"/>
</dbReference>
<sequence length="456" mass="48383">MTITPTQQLIDRLGVFAYDNLPAPVIRQAKNALYDSLGALLAATSRRYPIMSLLENMVRNAGGTPESRLAGSSLRTNAVTAALANGTLAYYCDIESHHPSANVHAIAVVGPAALAVGESQRSTGADVLSAIVAGIDVAARVSYALGPAVQYARGFHPTTVAGTFGSAVAAGLLLGLDDEQFRNAFGLAGTSASGLLSWVDDPTEQSRPLNIGLAAQAGVQAAMLAATGFRGPADIFGGKYPFGKAFTGQWDQDALLAQLGERYAVGELFFKRNSCCVFIPASLDGLLDILDSEGLVADDIASVYICAPRSSYHVIDGNPLRSHCVQYVLAVAAHRGHVDFADIMDDRRTDPAIASLAEKITIEGDDSFDERWGGLRQSVGSITAVTTKTGVTFVRDVEFPLGAAENPLSDKDLEQKFTNLTANIIESDQAHRIKQAVQQLDTMADINELTRLLESR</sequence>
<dbReference type="SUPFAM" id="SSF103378">
    <property type="entry name" value="2-methylcitrate dehydratase PrpD"/>
    <property type="match status" value="1"/>
</dbReference>
<feature type="domain" description="MmgE/PrpD N-terminal" evidence="2">
    <location>
        <begin position="16"/>
        <end position="251"/>
    </location>
</feature>
<accession>A0A1W2FXR3</accession>
<dbReference type="Proteomes" id="UP000192674">
    <property type="component" value="Unassembled WGS sequence"/>
</dbReference>
<organism evidence="4 5">
    <name type="scientific">Kibdelosporangium aridum</name>
    <dbReference type="NCBI Taxonomy" id="2030"/>
    <lineage>
        <taxon>Bacteria</taxon>
        <taxon>Bacillati</taxon>
        <taxon>Actinomycetota</taxon>
        <taxon>Actinomycetes</taxon>
        <taxon>Pseudonocardiales</taxon>
        <taxon>Pseudonocardiaceae</taxon>
        <taxon>Kibdelosporangium</taxon>
    </lineage>
</organism>
<evidence type="ECO:0000313" key="4">
    <source>
        <dbReference type="EMBL" id="SMD26408.1"/>
    </source>
</evidence>
<keyword evidence="5" id="KW-1185">Reference proteome</keyword>
<proteinExistence type="inferred from homology"/>
<dbReference type="InterPro" id="IPR045337">
    <property type="entry name" value="MmgE_PrpD_C"/>
</dbReference>
<dbReference type="Pfam" id="PF03972">
    <property type="entry name" value="MmgE_PrpD_N"/>
    <property type="match status" value="1"/>
</dbReference>
<dbReference type="PANTHER" id="PTHR16943:SF8">
    <property type="entry name" value="2-METHYLCITRATE DEHYDRATASE"/>
    <property type="match status" value="1"/>
</dbReference>
<dbReference type="InterPro" id="IPR042188">
    <property type="entry name" value="MmgE/PrpD_sf_2"/>
</dbReference>
<dbReference type="RefSeq" id="WP_084434159.1">
    <property type="nucleotide sequence ID" value="NZ_FWXV01000014.1"/>
</dbReference>
<evidence type="ECO:0000256" key="1">
    <source>
        <dbReference type="ARBA" id="ARBA00006174"/>
    </source>
</evidence>
<name>A0A1W2FXR3_KIBAR</name>
<dbReference type="EMBL" id="FWXV01000014">
    <property type="protein sequence ID" value="SMD26408.1"/>
    <property type="molecule type" value="Genomic_DNA"/>
</dbReference>
<dbReference type="InterPro" id="IPR005656">
    <property type="entry name" value="MmgE_PrpD"/>
</dbReference>
<evidence type="ECO:0000259" key="3">
    <source>
        <dbReference type="Pfam" id="PF19305"/>
    </source>
</evidence>